<sequence length="635" mass="68985">MFSSLGLFKQIDCPESSRCSLPSCIFSHYRTFIDSEGPVDLDSTPDADQFSEGPRKRRKVSGSKHPIDVAQTARPNTTLTTSPLQSLSLDKVKVENSYSRVNTAVGAATRPVSPPPLRGFKGGLGLEASKDIGENLKQKAIAPAPSAGTRPTSQSTPAETLNPRMITNPPASHTTRLRLVTMIHAEMVRLNELVKTSRDNSKPKLKLSAQELIRTALDEEEKAAKKNPAVYANVLKLRIVALKRMALSAWKEERVRIIEAGLVKAILPKPAEQKTPDTGLTPDEEIAFLPQLFANQDGLAKHGYVTSQLSEAQIKLARDGVESSNNWESCDRCGTRFQVFPGRRAEDGALTTGGTCVHHPSKARRPAAKDKADKTDREPVYLCCNEVVGRSAGCTTAVTHVFKVAEAKRLALILPFEETPGNEALEGKSIAVCFDCEMGYTTHGMELIRLTATSWPSGSVLLDTLVRPLGEVLDLNSRYSGVWPADYTSALPADTAPSPTAATRDQNSLPIASSPAAARSLLFKFISPTTPLIGHALENDLNTTRIIHPCIIDTCLLYPHVRGLPMRHGLKYLMKKYLDKDIQLNNEGKGHDSAEDARSAGELVRVKIKEMVARAGMGKDGKMVKEGLGSKSSVL</sequence>
<keyword evidence="2" id="KW-0540">Nuclease</keyword>
<comment type="caution">
    <text evidence="7">The sequence shown here is derived from an EMBL/GenBank/DDBJ whole genome shotgun (WGS) entry which is preliminary data.</text>
</comment>
<dbReference type="AlphaFoldDB" id="A0A8H3ECT4"/>
<feature type="region of interest" description="Disordered" evidence="5">
    <location>
        <begin position="351"/>
        <end position="373"/>
    </location>
</feature>
<comment type="similarity">
    <text evidence="1">Belongs to the REXO1/REXO3 family.</text>
</comment>
<evidence type="ECO:0000313" key="7">
    <source>
        <dbReference type="EMBL" id="CAF9903270.1"/>
    </source>
</evidence>
<dbReference type="Proteomes" id="UP000664521">
    <property type="component" value="Unassembled WGS sequence"/>
</dbReference>
<dbReference type="OrthoDB" id="3996471at2759"/>
<evidence type="ECO:0000313" key="8">
    <source>
        <dbReference type="Proteomes" id="UP000664521"/>
    </source>
</evidence>
<reference evidence="7" key="1">
    <citation type="submission" date="2021-03" db="EMBL/GenBank/DDBJ databases">
        <authorList>
            <person name="Tagirdzhanova G."/>
        </authorList>
    </citation>
    <scope>NUCLEOTIDE SEQUENCE</scope>
</reference>
<keyword evidence="8" id="KW-1185">Reference proteome</keyword>
<dbReference type="Gene3D" id="3.30.420.10">
    <property type="entry name" value="Ribonuclease H-like superfamily/Ribonuclease H"/>
    <property type="match status" value="1"/>
</dbReference>
<dbReference type="InterPro" id="IPR012337">
    <property type="entry name" value="RNaseH-like_sf"/>
</dbReference>
<dbReference type="CDD" id="cd06145">
    <property type="entry name" value="REX1_like"/>
    <property type="match status" value="1"/>
</dbReference>
<evidence type="ECO:0000256" key="3">
    <source>
        <dbReference type="ARBA" id="ARBA00022801"/>
    </source>
</evidence>
<protein>
    <submittedName>
        <fullName evidence="7">RNA exonuclease 3</fullName>
    </submittedName>
</protein>
<dbReference type="GO" id="GO:0003676">
    <property type="term" value="F:nucleic acid binding"/>
    <property type="evidence" value="ECO:0007669"/>
    <property type="project" value="InterPro"/>
</dbReference>
<feature type="region of interest" description="Disordered" evidence="5">
    <location>
        <begin position="37"/>
        <end position="84"/>
    </location>
</feature>
<keyword evidence="3" id="KW-0378">Hydrolase</keyword>
<feature type="domain" description="Exonuclease" evidence="6">
    <location>
        <begin position="430"/>
        <end position="613"/>
    </location>
</feature>
<dbReference type="PANTHER" id="PTHR12801:SF112">
    <property type="entry name" value="RNA EXONUCLEASE 3"/>
    <property type="match status" value="1"/>
</dbReference>
<keyword evidence="4 7" id="KW-0269">Exonuclease</keyword>
<evidence type="ECO:0000259" key="6">
    <source>
        <dbReference type="SMART" id="SM00479"/>
    </source>
</evidence>
<dbReference type="InterPro" id="IPR034922">
    <property type="entry name" value="REX1-like_exo"/>
</dbReference>
<evidence type="ECO:0000256" key="5">
    <source>
        <dbReference type="SAM" id="MobiDB-lite"/>
    </source>
</evidence>
<dbReference type="EMBL" id="CAJPDS010000001">
    <property type="protein sequence ID" value="CAF9903270.1"/>
    <property type="molecule type" value="Genomic_DNA"/>
</dbReference>
<dbReference type="GO" id="GO:0004527">
    <property type="term" value="F:exonuclease activity"/>
    <property type="evidence" value="ECO:0007669"/>
    <property type="project" value="UniProtKB-KW"/>
</dbReference>
<dbReference type="GO" id="GO:0005634">
    <property type="term" value="C:nucleus"/>
    <property type="evidence" value="ECO:0007669"/>
    <property type="project" value="TreeGrafter"/>
</dbReference>
<proteinExistence type="inferred from homology"/>
<evidence type="ECO:0000256" key="2">
    <source>
        <dbReference type="ARBA" id="ARBA00022722"/>
    </source>
</evidence>
<organism evidence="7 8">
    <name type="scientific">Heterodermia speciosa</name>
    <dbReference type="NCBI Taxonomy" id="116794"/>
    <lineage>
        <taxon>Eukaryota</taxon>
        <taxon>Fungi</taxon>
        <taxon>Dikarya</taxon>
        <taxon>Ascomycota</taxon>
        <taxon>Pezizomycotina</taxon>
        <taxon>Lecanoromycetes</taxon>
        <taxon>OSLEUM clade</taxon>
        <taxon>Lecanoromycetidae</taxon>
        <taxon>Caliciales</taxon>
        <taxon>Physciaceae</taxon>
        <taxon>Heterodermia</taxon>
    </lineage>
</organism>
<feature type="compositionally biased region" description="Polar residues" evidence="5">
    <location>
        <begin position="149"/>
        <end position="159"/>
    </location>
</feature>
<feature type="region of interest" description="Disordered" evidence="5">
    <location>
        <begin position="143"/>
        <end position="171"/>
    </location>
</feature>
<evidence type="ECO:0000256" key="1">
    <source>
        <dbReference type="ARBA" id="ARBA00006357"/>
    </source>
</evidence>
<dbReference type="PANTHER" id="PTHR12801">
    <property type="entry name" value="RNA EXONUCLEASE REXO1 / RECO3 FAMILY MEMBER-RELATED"/>
    <property type="match status" value="1"/>
</dbReference>
<dbReference type="InterPro" id="IPR013520">
    <property type="entry name" value="Ribonucl_H"/>
</dbReference>
<dbReference type="SUPFAM" id="SSF53098">
    <property type="entry name" value="Ribonuclease H-like"/>
    <property type="match status" value="1"/>
</dbReference>
<dbReference type="InterPro" id="IPR036397">
    <property type="entry name" value="RNaseH_sf"/>
</dbReference>
<accession>A0A8H3ECT4</accession>
<name>A0A8H3ECT4_9LECA</name>
<evidence type="ECO:0000256" key="4">
    <source>
        <dbReference type="ARBA" id="ARBA00022839"/>
    </source>
</evidence>
<dbReference type="InterPro" id="IPR047021">
    <property type="entry name" value="REXO1/3/4-like"/>
</dbReference>
<gene>
    <name evidence="7" type="primary">REX3</name>
    <name evidence="7" type="ORF">HETSPECPRED_000187</name>
</gene>
<dbReference type="SMART" id="SM00479">
    <property type="entry name" value="EXOIII"/>
    <property type="match status" value="1"/>
</dbReference>